<evidence type="ECO:0000256" key="5">
    <source>
        <dbReference type="PIRSR" id="PIRSR000350-3"/>
    </source>
</evidence>
<feature type="domain" description="FAD/NAD(P)-binding" evidence="8">
    <location>
        <begin position="6"/>
        <end position="314"/>
    </location>
</feature>
<dbReference type="GO" id="GO:0006103">
    <property type="term" value="P:2-oxoglutarate metabolic process"/>
    <property type="evidence" value="ECO:0007669"/>
    <property type="project" value="TreeGrafter"/>
</dbReference>
<evidence type="ECO:0000313" key="13">
    <source>
        <dbReference type="Proteomes" id="UP000242547"/>
    </source>
</evidence>
<feature type="binding site" evidence="5">
    <location>
        <position position="114"/>
    </location>
    <ligand>
        <name>FAD</name>
        <dbReference type="ChEBI" id="CHEBI:57692"/>
    </ligand>
</feature>
<dbReference type="InterPro" id="IPR016156">
    <property type="entry name" value="FAD/NAD-linked_Rdtase_dimer_sf"/>
</dbReference>
<evidence type="ECO:0000313" key="12">
    <source>
        <dbReference type="Proteomes" id="UP000242088"/>
    </source>
</evidence>
<keyword evidence="4 5" id="KW-0520">NAD</keyword>
<evidence type="ECO:0000313" key="9">
    <source>
        <dbReference type="EMBL" id="PTE74345.1"/>
    </source>
</evidence>
<dbReference type="SUPFAM" id="SSF51905">
    <property type="entry name" value="FAD/NAD(P)-binding domain"/>
    <property type="match status" value="1"/>
</dbReference>
<dbReference type="InterPro" id="IPR050151">
    <property type="entry name" value="Class-I_Pyr_Nuc-Dis_Oxidored"/>
</dbReference>
<evidence type="ECO:0000256" key="3">
    <source>
        <dbReference type="ARBA" id="ARBA00022827"/>
    </source>
</evidence>
<dbReference type="InterPro" id="IPR023753">
    <property type="entry name" value="FAD/NAD-binding_dom"/>
</dbReference>
<keyword evidence="2" id="KW-0285">Flavoprotein</keyword>
<dbReference type="Gene3D" id="3.50.50.60">
    <property type="entry name" value="FAD/NAD(P)-binding domain"/>
    <property type="match status" value="2"/>
</dbReference>
<feature type="binding site" evidence="5">
    <location>
        <position position="260"/>
    </location>
    <ligand>
        <name>NAD(+)</name>
        <dbReference type="ChEBI" id="CHEBI:57540"/>
    </ligand>
</feature>
<evidence type="ECO:0000259" key="8">
    <source>
        <dbReference type="Pfam" id="PF07992"/>
    </source>
</evidence>
<dbReference type="GO" id="GO:0050660">
    <property type="term" value="F:flavin adenine dinucleotide binding"/>
    <property type="evidence" value="ECO:0007669"/>
    <property type="project" value="TreeGrafter"/>
</dbReference>
<keyword evidence="12" id="KW-1185">Reference proteome</keyword>
<dbReference type="Pfam" id="PF07992">
    <property type="entry name" value="Pyr_redox_2"/>
    <property type="match status" value="1"/>
</dbReference>
<evidence type="ECO:0000313" key="11">
    <source>
        <dbReference type="EMBL" id="PTF16558.1"/>
    </source>
</evidence>
<evidence type="ECO:0000256" key="6">
    <source>
        <dbReference type="PIRSR" id="PIRSR000350-4"/>
    </source>
</evidence>
<dbReference type="Gene3D" id="3.30.390.30">
    <property type="match status" value="1"/>
</dbReference>
<dbReference type="Proteomes" id="UP000242088">
    <property type="component" value="Unassembled WGS sequence"/>
</dbReference>
<dbReference type="InterPro" id="IPR001100">
    <property type="entry name" value="Pyr_nuc-diS_OxRdtase"/>
</dbReference>
<evidence type="ECO:0000313" key="14">
    <source>
        <dbReference type="Proteomes" id="UP000243350"/>
    </source>
</evidence>
<organism evidence="11 14">
    <name type="scientific">Staphylococcus devriesei</name>
    <dbReference type="NCBI Taxonomy" id="586733"/>
    <lineage>
        <taxon>Bacteria</taxon>
        <taxon>Bacillati</taxon>
        <taxon>Bacillota</taxon>
        <taxon>Bacilli</taxon>
        <taxon>Bacillales</taxon>
        <taxon>Staphylococcaceae</taxon>
        <taxon>Staphylococcus</taxon>
    </lineage>
</organism>
<dbReference type="EMBL" id="PYZI01000008">
    <property type="protein sequence ID" value="PTF13718.1"/>
    <property type="molecule type" value="Genomic_DNA"/>
</dbReference>
<feature type="binding site" evidence="5">
    <location>
        <position position="300"/>
    </location>
    <ligand>
        <name>FAD</name>
        <dbReference type="ChEBI" id="CHEBI:57692"/>
    </ligand>
</feature>
<protein>
    <submittedName>
        <fullName evidence="11">NAD(P)/FAD-dependent oxidoreductase</fullName>
    </submittedName>
</protein>
<evidence type="ECO:0000256" key="1">
    <source>
        <dbReference type="ARBA" id="ARBA00007532"/>
    </source>
</evidence>
<reference evidence="12 13" key="1">
    <citation type="journal article" date="2016" name="Front. Microbiol.">
        <title>Comprehensive Phylogenetic Analysis of Bovine Non-aureus Staphylococci Species Based on Whole-Genome Sequencing.</title>
        <authorList>
            <person name="Naushad S."/>
            <person name="Barkema H.W."/>
            <person name="Luby C."/>
            <person name="Condas L.A."/>
            <person name="Nobrega D.B."/>
            <person name="Carson D.A."/>
            <person name="De Buck J."/>
        </authorList>
    </citation>
    <scope>NUCLEOTIDE SEQUENCE [LARGE SCALE GENOMIC DNA]</scope>
    <source>
        <strain evidence="10 12">SNUC 1409</strain>
        <strain evidence="11 14">SNUC 4143</strain>
        <strain evidence="9 13">SNUC 761</strain>
    </source>
</reference>
<name>A0A2K4DH08_9STAP</name>
<dbReference type="EMBL" id="PYZH01000006">
    <property type="protein sequence ID" value="PTF16558.1"/>
    <property type="molecule type" value="Genomic_DNA"/>
</dbReference>
<reference evidence="11" key="3">
    <citation type="submission" date="2018-03" db="EMBL/GenBank/DDBJ databases">
        <authorList>
            <person name="Keele B.F."/>
        </authorList>
    </citation>
    <scope>NUCLEOTIDE SEQUENCE</scope>
    <source>
        <strain evidence="11">SNUC 4143</strain>
        <strain evidence="9">SNUC 761</strain>
    </source>
</reference>
<feature type="disulfide bond" description="Redox-active" evidence="6">
    <location>
        <begin position="43"/>
        <end position="48"/>
    </location>
</feature>
<dbReference type="PANTHER" id="PTHR22912">
    <property type="entry name" value="DISULFIDE OXIDOREDUCTASE"/>
    <property type="match status" value="1"/>
</dbReference>
<keyword evidence="3 5" id="KW-0274">FAD</keyword>
<dbReference type="PANTHER" id="PTHR22912:SF217">
    <property type="entry name" value="DIHYDROLIPOYL DEHYDROGENASE"/>
    <property type="match status" value="1"/>
</dbReference>
<dbReference type="Proteomes" id="UP000242547">
    <property type="component" value="Unassembled WGS sequence"/>
</dbReference>
<sequence length="449" mass="49769">MKMTKYDVVFLGSGHAAWHAALTLKHAGKEVAIVEKERIAGTCTNWGCNAKILLENPYEVLEEVKQYEGIIQSDNLNVNWSNLMNYKGKVINPLAGTLKSMFEQQGIDVIMGTGIIKDAHTIEVNGKTVETENIVIATGQHSNKLDIEGKELTYDSRDFLSMDELPNRMTFIGAGIISIEFASLMIKSGVEVSVIHHTNQALAGFNETHVDKLVSKLKEEGVKFYFNENTKSVEQVGHAYKVTTESGLTIDTDYVLDATGRNPNVEGIGLENVDIEFSKKGIKVDEYLRTNVKNIYASGDVLDKQIPKLTPTATFESNYIAAHILGMTEDAIQYPAIPSVLYSLPRLSQIGVTVAEAEKDERYTVKHIPFGKQMVFEYKNETDAEMYIVLDKNKRLVGAEIYAIDAPDQVNLLVFIINQKLTAQDLNSLVFAFPGSSSGVLDLLKANMM</sequence>
<keyword evidence="5" id="KW-0547">Nucleotide-binding</keyword>
<evidence type="ECO:0000256" key="2">
    <source>
        <dbReference type="ARBA" id="ARBA00022630"/>
    </source>
</evidence>
<dbReference type="SUPFAM" id="SSF55424">
    <property type="entry name" value="FAD/NAD-linked reductases, dimerisation (C-terminal) domain"/>
    <property type="match status" value="1"/>
</dbReference>
<dbReference type="GO" id="GO:0004148">
    <property type="term" value="F:dihydrolipoyl dehydrogenase (NADH) activity"/>
    <property type="evidence" value="ECO:0007669"/>
    <property type="project" value="TreeGrafter"/>
</dbReference>
<dbReference type="PRINTS" id="PR00411">
    <property type="entry name" value="PNDRDTASEI"/>
</dbReference>
<reference evidence="10" key="2">
    <citation type="submission" date="2018-03" db="EMBL/GenBank/DDBJ databases">
        <authorList>
            <person name="Naushad S."/>
        </authorList>
    </citation>
    <scope>NUCLEOTIDE SEQUENCE</scope>
    <source>
        <strain evidence="10">SNUC 1409</strain>
    </source>
</reference>
<feature type="domain" description="Pyridine nucleotide-disulphide oxidoreductase dimerisation" evidence="7">
    <location>
        <begin position="337"/>
        <end position="437"/>
    </location>
</feature>
<dbReference type="PRINTS" id="PR00368">
    <property type="entry name" value="FADPNR"/>
</dbReference>
<proteinExistence type="inferred from homology"/>
<dbReference type="InterPro" id="IPR036188">
    <property type="entry name" value="FAD/NAD-bd_sf"/>
</dbReference>
<comment type="caution">
    <text evidence="11">The sequence shown here is derived from an EMBL/GenBank/DDBJ whole genome shotgun (WGS) entry which is preliminary data.</text>
</comment>
<dbReference type="EMBL" id="PYZL01000006">
    <property type="protein sequence ID" value="PTE74345.1"/>
    <property type="molecule type" value="Genomic_DNA"/>
</dbReference>
<gene>
    <name evidence="9" type="ORF">BUY44_01675</name>
    <name evidence="10" type="ORF">BUY47_07710</name>
    <name evidence="11" type="ORF">BUY48_01910</name>
</gene>
<dbReference type="InterPro" id="IPR004099">
    <property type="entry name" value="Pyr_nucl-diS_OxRdtase_dimer"/>
</dbReference>
<comment type="similarity">
    <text evidence="1">Belongs to the class-I pyridine nucleotide-disulfide oxidoreductase family.</text>
</comment>
<accession>A0A2K4DH08</accession>
<evidence type="ECO:0000313" key="10">
    <source>
        <dbReference type="EMBL" id="PTF13718.1"/>
    </source>
</evidence>
<dbReference type="PIRSF" id="PIRSF000350">
    <property type="entry name" value="Mercury_reductase_MerA"/>
    <property type="match status" value="1"/>
</dbReference>
<dbReference type="AlphaFoldDB" id="A0A2K4DH08"/>
<dbReference type="Proteomes" id="UP000243350">
    <property type="component" value="Unassembled WGS sequence"/>
</dbReference>
<evidence type="ECO:0000256" key="4">
    <source>
        <dbReference type="ARBA" id="ARBA00023027"/>
    </source>
</evidence>
<dbReference type="OrthoDB" id="9800167at2"/>
<evidence type="ECO:0000259" key="7">
    <source>
        <dbReference type="Pfam" id="PF02852"/>
    </source>
</evidence>
<dbReference type="Pfam" id="PF02852">
    <property type="entry name" value="Pyr_redox_dim"/>
    <property type="match status" value="1"/>
</dbReference>
<comment type="cofactor">
    <cofactor evidence="5">
        <name>FAD</name>
        <dbReference type="ChEBI" id="CHEBI:57692"/>
    </cofactor>
    <text evidence="5">Binds 1 FAD per subunit.</text>
</comment>
<feature type="binding site" evidence="5">
    <location>
        <begin position="173"/>
        <end position="180"/>
    </location>
    <ligand>
        <name>NAD(+)</name>
        <dbReference type="ChEBI" id="CHEBI:57540"/>
    </ligand>
</feature>